<dbReference type="AlphaFoldDB" id="A0A1M5I656"/>
<proteinExistence type="predicted"/>
<keyword evidence="3" id="KW-1185">Reference proteome</keyword>
<dbReference type="EMBL" id="FQWE01000006">
    <property type="protein sequence ID" value="SHG23672.1"/>
    <property type="molecule type" value="Genomic_DNA"/>
</dbReference>
<name>A0A1M5I656_9FLAO</name>
<evidence type="ECO:0000259" key="1">
    <source>
        <dbReference type="Pfam" id="PF15615"/>
    </source>
</evidence>
<dbReference type="OrthoDB" id="1272986at2"/>
<gene>
    <name evidence="2" type="ORF">SAMN05444396_106168</name>
</gene>
<evidence type="ECO:0000313" key="2">
    <source>
        <dbReference type="EMBL" id="SHG23672.1"/>
    </source>
</evidence>
<dbReference type="RefSeq" id="WP_072991865.1">
    <property type="nucleotide sequence ID" value="NZ_FQWE01000006.1"/>
</dbReference>
<organism evidence="2 3">
    <name type="scientific">Flavobacterium segetis</name>
    <dbReference type="NCBI Taxonomy" id="271157"/>
    <lineage>
        <taxon>Bacteria</taxon>
        <taxon>Pseudomonadati</taxon>
        <taxon>Bacteroidota</taxon>
        <taxon>Flavobacteriia</taxon>
        <taxon>Flavobacteriales</taxon>
        <taxon>Flavobacteriaceae</taxon>
        <taxon>Flavobacterium</taxon>
    </lineage>
</organism>
<evidence type="ECO:0000313" key="3">
    <source>
        <dbReference type="Proteomes" id="UP000184036"/>
    </source>
</evidence>
<dbReference type="InterPro" id="IPR028932">
    <property type="entry name" value="TerB-C"/>
</dbReference>
<feature type="domain" description="TerB-C" evidence="1">
    <location>
        <begin position="505"/>
        <end position="658"/>
    </location>
</feature>
<protein>
    <submittedName>
        <fullName evidence="2">TerB-C domain-containing protein</fullName>
    </submittedName>
</protein>
<dbReference type="STRING" id="271157.SAMN05444396_106168"/>
<reference evidence="3" key="1">
    <citation type="submission" date="2016-11" db="EMBL/GenBank/DDBJ databases">
        <authorList>
            <person name="Varghese N."/>
            <person name="Submissions S."/>
        </authorList>
    </citation>
    <scope>NUCLEOTIDE SEQUENCE [LARGE SCALE GENOMIC DNA]</scope>
    <source>
        <strain evidence="3">DSM 19741</strain>
    </source>
</reference>
<dbReference type="Proteomes" id="UP000184036">
    <property type="component" value="Unassembled WGS sequence"/>
</dbReference>
<accession>A0A1M5I656</accession>
<sequence>MTALIIIGVIILIIIVVKGNKKPTRQEAIYTNLKIRQKSEKEIHDELVQNLVKNIKIAVTTSNGTSSYNDDSIIDVTDQTYNINSNNHLKKYSSGVPYWSHRYVYSYSELNSTSDEQEKFYCIFKINFLNGTYFDLEGNMNYAFILLFDLLNEYDDHKSISKLESQLKILGEFYPKTKSYCISFLIDKMELGGYSDDVLRLRTEDRFSYQNYNSDYDYDYWRLGSKYKSKLNLSEEQVILLNKINYPSNNFCSIEFCCLEVLKLYVDVIQELKSKYKSDGTTIEKEFLFIADVIARKHFRYRNGSQNYKYCIESTTNEFYSIIFKYCENAVREFYGHKRKLNTDIYHTNEEAKTEVESKITLKVSELLSTLISKIIHPDEATEIELNSQTTSRWKLKFEELTTNYKINPKEFVESIIELGKLNKKNPSIENIFFEASKFIAKHDKVSSLTLYIHYLHHDIKSVTFDNKQLTKTIQKGLFKTNEQIQDFEQIVNEFISDKNLDKALKAVVKVYEVKRKKIQLDRTTIKEVQAQHSGTVELLNEYLRDDFEDENDTIQNQEINSEEIMIEIIQKNDESHQSPFLPKLSLNQIQISILELFYKNNFSILQSEIEEFAKSKGVFKNQVIESVNETCYEVLDDVLIEEEDDYYSIIPEYFQKISTK</sequence>
<dbReference type="Pfam" id="PF15615">
    <property type="entry name" value="TerB_C"/>
    <property type="match status" value="1"/>
</dbReference>